<name>A0A934IHB7_9HYPH</name>
<dbReference type="GO" id="GO:0016020">
    <property type="term" value="C:membrane"/>
    <property type="evidence" value="ECO:0007669"/>
    <property type="project" value="UniProtKB-SubCell"/>
</dbReference>
<feature type="transmembrane region" description="Helical" evidence="6">
    <location>
        <begin position="46"/>
        <end position="65"/>
    </location>
</feature>
<protein>
    <submittedName>
        <fullName evidence="7">Zinc metallopeptidase</fullName>
    </submittedName>
</protein>
<evidence type="ECO:0000256" key="3">
    <source>
        <dbReference type="ARBA" id="ARBA00022989"/>
    </source>
</evidence>
<feature type="region of interest" description="Disordered" evidence="5">
    <location>
        <begin position="1"/>
        <end position="44"/>
    </location>
</feature>
<proteinExistence type="predicted"/>
<reference evidence="7" key="1">
    <citation type="submission" date="2020-12" db="EMBL/GenBank/DDBJ databases">
        <title>Bacterial taxonomy.</title>
        <authorList>
            <person name="Pan X."/>
        </authorList>
    </citation>
    <scope>NUCLEOTIDE SEQUENCE</scope>
    <source>
        <strain evidence="7">B2012</strain>
    </source>
</reference>
<keyword evidence="2 6" id="KW-0812">Transmembrane</keyword>
<keyword evidence="8" id="KW-1185">Reference proteome</keyword>
<dbReference type="PANTHER" id="PTHR30168">
    <property type="entry name" value="PUTATIVE MEMBRANE PROTEIN YPFJ"/>
    <property type="match status" value="1"/>
</dbReference>
<evidence type="ECO:0000256" key="1">
    <source>
        <dbReference type="ARBA" id="ARBA00004167"/>
    </source>
</evidence>
<evidence type="ECO:0000256" key="5">
    <source>
        <dbReference type="SAM" id="MobiDB-lite"/>
    </source>
</evidence>
<organism evidence="7 8">
    <name type="scientific">Acuticoccus mangrovi</name>
    <dbReference type="NCBI Taxonomy" id="2796142"/>
    <lineage>
        <taxon>Bacteria</taxon>
        <taxon>Pseudomonadati</taxon>
        <taxon>Pseudomonadota</taxon>
        <taxon>Alphaproteobacteria</taxon>
        <taxon>Hyphomicrobiales</taxon>
        <taxon>Amorphaceae</taxon>
        <taxon>Acuticoccus</taxon>
    </lineage>
</organism>
<feature type="compositionally biased region" description="Low complexity" evidence="5">
    <location>
        <begin position="27"/>
        <end position="37"/>
    </location>
</feature>
<dbReference type="EMBL" id="JAEKJA010000003">
    <property type="protein sequence ID" value="MBJ3774991.1"/>
    <property type="molecule type" value="Genomic_DNA"/>
</dbReference>
<evidence type="ECO:0000256" key="4">
    <source>
        <dbReference type="ARBA" id="ARBA00023136"/>
    </source>
</evidence>
<dbReference type="AlphaFoldDB" id="A0A934IHB7"/>
<dbReference type="Proteomes" id="UP000609531">
    <property type="component" value="Unassembled WGS sequence"/>
</dbReference>
<comment type="caution">
    <text evidence="7">The sequence shown here is derived from an EMBL/GenBank/DDBJ whole genome shotgun (WGS) entry which is preliminary data.</text>
</comment>
<evidence type="ECO:0000256" key="6">
    <source>
        <dbReference type="SAM" id="Phobius"/>
    </source>
</evidence>
<comment type="subcellular location">
    <subcellularLocation>
        <location evidence="1">Membrane</location>
        <topology evidence="1">Single-pass membrane protein</topology>
    </subcellularLocation>
</comment>
<gene>
    <name evidence="7" type="ORF">JCR33_04785</name>
</gene>
<accession>A0A934IHB7</accession>
<evidence type="ECO:0000256" key="2">
    <source>
        <dbReference type="ARBA" id="ARBA00022692"/>
    </source>
</evidence>
<dbReference type="RefSeq" id="WP_198880888.1">
    <property type="nucleotide sequence ID" value="NZ_JAEKJA010000003.1"/>
</dbReference>
<evidence type="ECO:0000313" key="8">
    <source>
        <dbReference type="Proteomes" id="UP000609531"/>
    </source>
</evidence>
<evidence type="ECO:0000313" key="7">
    <source>
        <dbReference type="EMBL" id="MBJ3774991.1"/>
    </source>
</evidence>
<keyword evidence="3 6" id="KW-1133">Transmembrane helix</keyword>
<feature type="compositionally biased region" description="Basic and acidic residues" evidence="5">
    <location>
        <begin position="1"/>
        <end position="17"/>
    </location>
</feature>
<dbReference type="InterPro" id="IPR007343">
    <property type="entry name" value="Uncharacterised_pept_Zn_put"/>
</dbReference>
<dbReference type="Pfam" id="PF04228">
    <property type="entry name" value="Zn_peptidase"/>
    <property type="match status" value="1"/>
</dbReference>
<sequence length="311" mass="33311">MRWENRRRSDNIEDRRGGGLLRGGGMRRIPGIRIPSGGSAGGARRAGGGSIFLIIVIAVGLWAFAGINPLQLLDMLARQDGSVVVGSPSTSTPTQQAGNDSQSAFVGVVLAETEDTWGRIFQANGGTYTEPRLVLYDGSVQSACGLSSAATGPFYCPNDRKVYLDLSFFGLMSQRLGAPGDFAQAYVIAHEIGHHVQNLTGVLGRYHQARQSMSEAAANRESIKVELQADCYAGIWAHAADDIGILEEGDIQEALNAASAVGDDMLQRRQQGYVVPESFNHGTSAQRARWFETGYRSGNPADCDTFSPATL</sequence>
<dbReference type="PANTHER" id="PTHR30168:SF0">
    <property type="entry name" value="INNER MEMBRANE PROTEIN"/>
    <property type="match status" value="1"/>
</dbReference>
<keyword evidence="4 6" id="KW-0472">Membrane</keyword>